<proteinExistence type="predicted"/>
<comment type="caution">
    <text evidence="2">The sequence shown here is derived from an EMBL/GenBank/DDBJ whole genome shotgun (WGS) entry which is preliminary data.</text>
</comment>
<reference evidence="2" key="1">
    <citation type="thesis" date="2021" institute="BYU ScholarsArchive" country="Provo, UT, USA">
        <title>Applications of and Algorithms for Genome Assembly and Genomic Analyses with an Emphasis on Marine Teleosts.</title>
        <authorList>
            <person name="Pickett B.D."/>
        </authorList>
    </citation>
    <scope>NUCLEOTIDE SEQUENCE</scope>
    <source>
        <strain evidence="2">HI-2016</strain>
    </source>
</reference>
<feature type="compositionally biased region" description="Low complexity" evidence="1">
    <location>
        <begin position="57"/>
        <end position="74"/>
    </location>
</feature>
<keyword evidence="3" id="KW-1185">Reference proteome</keyword>
<dbReference type="EMBL" id="JAFBMS010000005">
    <property type="protein sequence ID" value="KAG9352152.1"/>
    <property type="molecule type" value="Genomic_DNA"/>
</dbReference>
<gene>
    <name evidence="2" type="ORF">JZ751_020565</name>
</gene>
<evidence type="ECO:0000256" key="1">
    <source>
        <dbReference type="SAM" id="MobiDB-lite"/>
    </source>
</evidence>
<name>A0A8T2PMX1_9TELE</name>
<sequence length="295" mass="31851">MGASALRTSKDGRVCSSSGTAEGEVGGEDEEDGKANCPAATGSSPDESTRSGIPGDVPTVSVTTSSGSRMKSSSWEISVTLVPSSDENSTTDTFTHLEHQSLEGRMKRGTTIRPNGIAERGEEKQDSRARDCSAASIVPRNRGELKAVTLHEAAAKYHINQRDFLVHTKLAPDNEWAHPLNGNLSRKGLVVMHADAADADPETLRNWLLAAGTQDRGQLSDKHHAFTRHFPSTALHRGEMEEKGEAEAFAHSFRSGMEVLLLVFCTMLAWFLREMRITEGASLQGSPSTCMGMDL</sequence>
<feature type="region of interest" description="Disordered" evidence="1">
    <location>
        <begin position="1"/>
        <end position="74"/>
    </location>
</feature>
<evidence type="ECO:0000313" key="2">
    <source>
        <dbReference type="EMBL" id="KAG9352152.1"/>
    </source>
</evidence>
<dbReference type="AlphaFoldDB" id="A0A8T2PMX1"/>
<accession>A0A8T2PMX1</accession>
<organism evidence="2 3">
    <name type="scientific">Albula glossodonta</name>
    <name type="common">roundjaw bonefish</name>
    <dbReference type="NCBI Taxonomy" id="121402"/>
    <lineage>
        <taxon>Eukaryota</taxon>
        <taxon>Metazoa</taxon>
        <taxon>Chordata</taxon>
        <taxon>Craniata</taxon>
        <taxon>Vertebrata</taxon>
        <taxon>Euteleostomi</taxon>
        <taxon>Actinopterygii</taxon>
        <taxon>Neopterygii</taxon>
        <taxon>Teleostei</taxon>
        <taxon>Albuliformes</taxon>
        <taxon>Albulidae</taxon>
        <taxon>Albula</taxon>
    </lineage>
</organism>
<evidence type="ECO:0000313" key="3">
    <source>
        <dbReference type="Proteomes" id="UP000824540"/>
    </source>
</evidence>
<protein>
    <submittedName>
        <fullName evidence="2">Uncharacterized protein</fullName>
    </submittedName>
</protein>
<dbReference type="Proteomes" id="UP000824540">
    <property type="component" value="Unassembled WGS sequence"/>
</dbReference>